<evidence type="ECO:0000313" key="1">
    <source>
        <dbReference type="EMBL" id="KAF9533538.1"/>
    </source>
</evidence>
<gene>
    <name evidence="1" type="ORF">CPB83DRAFT_845447</name>
</gene>
<dbReference type="AlphaFoldDB" id="A0A9P6JV31"/>
<sequence>MCLRHPCFITRFSFYCCTATTSCSQSHLGLLHRLLHVCLSFDSSYILPSLFHQPGKL</sequence>
<name>A0A9P6JV31_9AGAR</name>
<protein>
    <submittedName>
        <fullName evidence="1">Uncharacterized protein</fullName>
    </submittedName>
</protein>
<proteinExistence type="predicted"/>
<evidence type="ECO:0000313" key="2">
    <source>
        <dbReference type="Proteomes" id="UP000807306"/>
    </source>
</evidence>
<dbReference type="EMBL" id="MU157828">
    <property type="protein sequence ID" value="KAF9533538.1"/>
    <property type="molecule type" value="Genomic_DNA"/>
</dbReference>
<dbReference type="PROSITE" id="PS51257">
    <property type="entry name" value="PROKAR_LIPOPROTEIN"/>
    <property type="match status" value="1"/>
</dbReference>
<accession>A0A9P6JV31</accession>
<reference evidence="1" key="1">
    <citation type="submission" date="2020-11" db="EMBL/GenBank/DDBJ databases">
        <authorList>
            <consortium name="DOE Joint Genome Institute"/>
            <person name="Ahrendt S."/>
            <person name="Riley R."/>
            <person name="Andreopoulos W."/>
            <person name="Labutti K."/>
            <person name="Pangilinan J."/>
            <person name="Ruiz-Duenas F.J."/>
            <person name="Barrasa J.M."/>
            <person name="Sanchez-Garcia M."/>
            <person name="Camarero S."/>
            <person name="Miyauchi S."/>
            <person name="Serrano A."/>
            <person name="Linde D."/>
            <person name="Babiker R."/>
            <person name="Drula E."/>
            <person name="Ayuso-Fernandez I."/>
            <person name="Pacheco R."/>
            <person name="Padilla G."/>
            <person name="Ferreira P."/>
            <person name="Barriuso J."/>
            <person name="Kellner H."/>
            <person name="Castanera R."/>
            <person name="Alfaro M."/>
            <person name="Ramirez L."/>
            <person name="Pisabarro A.G."/>
            <person name="Kuo A."/>
            <person name="Tritt A."/>
            <person name="Lipzen A."/>
            <person name="He G."/>
            <person name="Yan M."/>
            <person name="Ng V."/>
            <person name="Cullen D."/>
            <person name="Martin F."/>
            <person name="Rosso M.-N."/>
            <person name="Henrissat B."/>
            <person name="Hibbett D."/>
            <person name="Martinez A.T."/>
            <person name="Grigoriev I.V."/>
        </authorList>
    </citation>
    <scope>NUCLEOTIDE SEQUENCE</scope>
    <source>
        <strain evidence="1">CBS 506.95</strain>
    </source>
</reference>
<keyword evidence="2" id="KW-1185">Reference proteome</keyword>
<dbReference type="Proteomes" id="UP000807306">
    <property type="component" value="Unassembled WGS sequence"/>
</dbReference>
<comment type="caution">
    <text evidence="1">The sequence shown here is derived from an EMBL/GenBank/DDBJ whole genome shotgun (WGS) entry which is preliminary data.</text>
</comment>
<organism evidence="1 2">
    <name type="scientific">Crepidotus variabilis</name>
    <dbReference type="NCBI Taxonomy" id="179855"/>
    <lineage>
        <taxon>Eukaryota</taxon>
        <taxon>Fungi</taxon>
        <taxon>Dikarya</taxon>
        <taxon>Basidiomycota</taxon>
        <taxon>Agaricomycotina</taxon>
        <taxon>Agaricomycetes</taxon>
        <taxon>Agaricomycetidae</taxon>
        <taxon>Agaricales</taxon>
        <taxon>Agaricineae</taxon>
        <taxon>Crepidotaceae</taxon>
        <taxon>Crepidotus</taxon>
    </lineage>
</organism>